<dbReference type="InterPro" id="IPR035901">
    <property type="entry name" value="GIY-YIG_endonuc_sf"/>
</dbReference>
<dbReference type="Gene3D" id="1.10.150.20">
    <property type="entry name" value="5' to 3' exonuclease, C-terminal subdomain"/>
    <property type="match status" value="1"/>
</dbReference>
<name>A0A2Z4AHX7_9BACT</name>
<dbReference type="InterPro" id="IPR050066">
    <property type="entry name" value="UvrABC_protein_C"/>
</dbReference>
<keyword evidence="1" id="KW-0963">Cytoplasm</keyword>
<evidence type="ECO:0000256" key="1">
    <source>
        <dbReference type="ARBA" id="ARBA00022490"/>
    </source>
</evidence>
<accession>A0A2Z4AHX7</accession>
<dbReference type="Pfam" id="PF02151">
    <property type="entry name" value="UVR"/>
    <property type="match status" value="1"/>
</dbReference>
<dbReference type="Pfam" id="PF08459">
    <property type="entry name" value="UvrC_RNaseH_dom"/>
    <property type="match status" value="1"/>
</dbReference>
<evidence type="ECO:0000313" key="10">
    <source>
        <dbReference type="EMBL" id="AWT60808.1"/>
    </source>
</evidence>
<dbReference type="InterPro" id="IPR038476">
    <property type="entry name" value="UvrC_RNase_H_dom_sf"/>
</dbReference>
<keyword evidence="4" id="KW-0267">Excision nuclease</keyword>
<keyword evidence="2" id="KW-0227">DNA damage</keyword>
<evidence type="ECO:0000256" key="3">
    <source>
        <dbReference type="ARBA" id="ARBA00022769"/>
    </source>
</evidence>
<dbReference type="SUPFAM" id="SSF47781">
    <property type="entry name" value="RuvA domain 2-like"/>
    <property type="match status" value="1"/>
</dbReference>
<dbReference type="InterPro" id="IPR010994">
    <property type="entry name" value="RuvA_2-like"/>
</dbReference>
<evidence type="ECO:0000256" key="6">
    <source>
        <dbReference type="ARBA" id="ARBA00023236"/>
    </source>
</evidence>
<proteinExistence type="predicted"/>
<evidence type="ECO:0000256" key="2">
    <source>
        <dbReference type="ARBA" id="ARBA00022763"/>
    </source>
</evidence>
<evidence type="ECO:0000259" key="7">
    <source>
        <dbReference type="PROSITE" id="PS50151"/>
    </source>
</evidence>
<dbReference type="Gene3D" id="3.40.1440.10">
    <property type="entry name" value="GIY-YIG endonuclease"/>
    <property type="match status" value="1"/>
</dbReference>
<protein>
    <submittedName>
        <fullName evidence="10">UvrABC system protein C</fullName>
    </submittedName>
</protein>
<dbReference type="InterPro" id="IPR047296">
    <property type="entry name" value="GIY-YIG_UvrC_Cho"/>
</dbReference>
<dbReference type="InterPro" id="IPR036876">
    <property type="entry name" value="UVR_dom_sf"/>
</dbReference>
<dbReference type="Pfam" id="PF14520">
    <property type="entry name" value="HHH_5"/>
    <property type="match status" value="1"/>
</dbReference>
<dbReference type="GO" id="GO:0006289">
    <property type="term" value="P:nucleotide-excision repair"/>
    <property type="evidence" value="ECO:0007669"/>
    <property type="project" value="InterPro"/>
</dbReference>
<dbReference type="GO" id="GO:0003677">
    <property type="term" value="F:DNA binding"/>
    <property type="evidence" value="ECO:0007669"/>
    <property type="project" value="InterPro"/>
</dbReference>
<dbReference type="Pfam" id="PF01541">
    <property type="entry name" value="GIY-YIG"/>
    <property type="match status" value="1"/>
</dbReference>
<dbReference type="PANTHER" id="PTHR30562:SF1">
    <property type="entry name" value="UVRABC SYSTEM PROTEIN C"/>
    <property type="match status" value="1"/>
</dbReference>
<dbReference type="InterPro" id="IPR001943">
    <property type="entry name" value="UVR_dom"/>
</dbReference>
<dbReference type="Gene3D" id="4.10.860.10">
    <property type="entry name" value="UVR domain"/>
    <property type="match status" value="1"/>
</dbReference>
<sequence length="498" mass="57863">MPKLQGSKIKERLRELPRQPGVYLMKDRFGTVLYVGKAKDLKKRVATYFQTSRRFLKTQPKIAAMMKLVTHFEHIEVRSEAEALLLEGRLIKEWKPRYNTDFTDDKRFLLVRVDTGNELPCFRLTRIRKDTNSLYFGPFAHSRLLRKTLAEMRRRFGILLGDGTPKQMPDGSWMLYDDARSEIYDHNNIVFPWEYRERVNKACLFLEGKSREWLAELKQEMSQAAGKKEFEKAAELRDVVFALERTIIKTRKFIREPRSYKQSDESDALEKLTRLLKLGERPQRIECFDVSHISGTYVVASMVHFLDGQPDKSNYRRYKIKSFVGNDDYRAMEEVVSRRYLRLHAEKKSFPDLIVIDGGIGQLGAALKAFLAQDLDPPPLIALAKQEETIVFLDQRPPLNLPPHNQARLLLQRIRDEAHRFANTFNAELRSRRLKETILDEFKGIGPVRRNALLSHFKTLKALNRASVGKLQEVDGIGPKLASELFCFLKSERSTRSS</sequence>
<dbReference type="EMBL" id="CP029803">
    <property type="protein sequence ID" value="AWT60808.1"/>
    <property type="molecule type" value="Genomic_DNA"/>
</dbReference>
<dbReference type="GO" id="GO:0009432">
    <property type="term" value="P:SOS response"/>
    <property type="evidence" value="ECO:0007669"/>
    <property type="project" value="UniProtKB-KW"/>
</dbReference>
<dbReference type="SUPFAM" id="SSF82771">
    <property type="entry name" value="GIY-YIG endonuclease"/>
    <property type="match status" value="1"/>
</dbReference>
<evidence type="ECO:0000256" key="4">
    <source>
        <dbReference type="ARBA" id="ARBA00022881"/>
    </source>
</evidence>
<evidence type="ECO:0000313" key="11">
    <source>
        <dbReference type="Proteomes" id="UP000247465"/>
    </source>
</evidence>
<gene>
    <name evidence="10" type="primary">uvrC</name>
    <name evidence="10" type="ORF">DF168_02028</name>
</gene>
<dbReference type="InterPro" id="IPR000305">
    <property type="entry name" value="GIY-YIG_endonuc"/>
</dbReference>
<dbReference type="GO" id="GO:0009380">
    <property type="term" value="C:excinuclease repair complex"/>
    <property type="evidence" value="ECO:0007669"/>
    <property type="project" value="TreeGrafter"/>
</dbReference>
<keyword evidence="6" id="KW-0742">SOS response</keyword>
<dbReference type="SUPFAM" id="SSF46600">
    <property type="entry name" value="C-terminal UvrC-binding domain of UvrB"/>
    <property type="match status" value="1"/>
</dbReference>
<dbReference type="InterPro" id="IPR003583">
    <property type="entry name" value="Hlx-hairpin-Hlx_DNA-bd_motif"/>
</dbReference>
<dbReference type="SMART" id="SM00278">
    <property type="entry name" value="HhH1"/>
    <property type="match status" value="2"/>
</dbReference>
<dbReference type="PROSITE" id="PS50164">
    <property type="entry name" value="GIY_YIG"/>
    <property type="match status" value="1"/>
</dbReference>
<dbReference type="Proteomes" id="UP000247465">
    <property type="component" value="Chromosome"/>
</dbReference>
<dbReference type="KEGG" id="mtar:DF168_02028"/>
<dbReference type="PROSITE" id="PS50151">
    <property type="entry name" value="UVR"/>
    <property type="match status" value="1"/>
</dbReference>
<keyword evidence="3" id="KW-0228">DNA excision</keyword>
<dbReference type="CDD" id="cd10434">
    <property type="entry name" value="GIY-YIG_UvrC_Cho"/>
    <property type="match status" value="1"/>
</dbReference>
<dbReference type="PANTHER" id="PTHR30562">
    <property type="entry name" value="UVRC/OXIDOREDUCTASE"/>
    <property type="match status" value="1"/>
</dbReference>
<evidence type="ECO:0000259" key="9">
    <source>
        <dbReference type="PROSITE" id="PS50165"/>
    </source>
</evidence>
<feature type="domain" description="GIY-YIG" evidence="8">
    <location>
        <begin position="18"/>
        <end position="100"/>
    </location>
</feature>
<reference evidence="10 11" key="1">
    <citation type="submission" date="2018-06" db="EMBL/GenBank/DDBJ databases">
        <title>Draft Genome Sequence of a Novel Marine Bacterium Related to the Verrucomicrobia.</title>
        <authorList>
            <person name="Vosseberg J."/>
            <person name="Martijn J."/>
            <person name="Ettema T.J.G."/>
        </authorList>
    </citation>
    <scope>NUCLEOTIDE SEQUENCE [LARGE SCALE GENOMIC DNA]</scope>
    <source>
        <strain evidence="10">TARA_B100001123</strain>
    </source>
</reference>
<evidence type="ECO:0000259" key="8">
    <source>
        <dbReference type="PROSITE" id="PS50164"/>
    </source>
</evidence>
<dbReference type="InterPro" id="IPR001162">
    <property type="entry name" value="UvrC_RNase_H_dom"/>
</dbReference>
<evidence type="ECO:0000256" key="5">
    <source>
        <dbReference type="ARBA" id="ARBA00023204"/>
    </source>
</evidence>
<dbReference type="Gene3D" id="3.30.420.340">
    <property type="entry name" value="UvrC, RNAse H endonuclease domain"/>
    <property type="match status" value="1"/>
</dbReference>
<feature type="domain" description="UVR" evidence="7">
    <location>
        <begin position="211"/>
        <end position="246"/>
    </location>
</feature>
<dbReference type="PROSITE" id="PS50165">
    <property type="entry name" value="UVRC"/>
    <property type="match status" value="1"/>
</dbReference>
<organism evidence="10 11">
    <name type="scientific">Candidatus Moanibacter tarae</name>
    <dbReference type="NCBI Taxonomy" id="2200854"/>
    <lineage>
        <taxon>Bacteria</taxon>
        <taxon>Pseudomonadati</taxon>
        <taxon>Verrucomicrobiota</taxon>
        <taxon>Opitutia</taxon>
        <taxon>Puniceicoccales</taxon>
        <taxon>Puniceicoccales incertae sedis</taxon>
        <taxon>Candidatus Moanibacter</taxon>
    </lineage>
</organism>
<feature type="domain" description="UvrC family homology region profile" evidence="9">
    <location>
        <begin position="252"/>
        <end position="370"/>
    </location>
</feature>
<dbReference type="SMART" id="SM00465">
    <property type="entry name" value="GIYc"/>
    <property type="match status" value="1"/>
</dbReference>
<dbReference type="GO" id="GO:0009381">
    <property type="term" value="F:excinuclease ABC activity"/>
    <property type="evidence" value="ECO:0007669"/>
    <property type="project" value="InterPro"/>
</dbReference>
<dbReference type="FunFam" id="3.40.1440.10:FF:000001">
    <property type="entry name" value="UvrABC system protein C"/>
    <property type="match status" value="1"/>
</dbReference>
<dbReference type="AlphaFoldDB" id="A0A2Z4AHX7"/>
<keyword evidence="5" id="KW-0234">DNA repair</keyword>